<dbReference type="PRINTS" id="PR00111">
    <property type="entry name" value="ABHYDROLASE"/>
</dbReference>
<dbReference type="InterPro" id="IPR029058">
    <property type="entry name" value="AB_hydrolase_fold"/>
</dbReference>
<evidence type="ECO:0000313" key="3">
    <source>
        <dbReference type="EMBL" id="MFC5409077.1"/>
    </source>
</evidence>
<comment type="caution">
    <text evidence="3">The sequence shown here is derived from an EMBL/GenBank/DDBJ whole genome shotgun (WGS) entry which is preliminary data.</text>
</comment>
<proteinExistence type="predicted"/>
<organism evidence="3 4">
    <name type="scientific">Larkinella bovis</name>
    <dbReference type="NCBI Taxonomy" id="683041"/>
    <lineage>
        <taxon>Bacteria</taxon>
        <taxon>Pseudomonadati</taxon>
        <taxon>Bacteroidota</taxon>
        <taxon>Cytophagia</taxon>
        <taxon>Cytophagales</taxon>
        <taxon>Spirosomataceae</taxon>
        <taxon>Larkinella</taxon>
    </lineage>
</organism>
<gene>
    <name evidence="3" type="ORF">ACFPMF_07160</name>
</gene>
<feature type="domain" description="AB hydrolase-1" evidence="2">
    <location>
        <begin position="14"/>
        <end position="113"/>
    </location>
</feature>
<sequence length="259" mass="29738">MKLYYRQTGETGTPIIILHGIFGSSDNWLTVSKSIAEHNHRVFLVDQRNHGRSPRSEVLDYDSMAADLQEFITDHGLESPIVVGHSMGGKTVMQFAMDYPGQFSRLVVVDIAPKFYPIHHAELIRGLKAIDLATLKSRNEADEILSRYEPLTYVRQFLLKNLYRTEEGRFDWRLNLPVIEQELHGIGGELRNVRIVTEPTLFIRGGDSRYIREEDQAEIKRLFPNSTLETIEGAGHWVQAEKPAEFVDVLMRFLKNDEV</sequence>
<dbReference type="GO" id="GO:0016787">
    <property type="term" value="F:hydrolase activity"/>
    <property type="evidence" value="ECO:0007669"/>
    <property type="project" value="UniProtKB-KW"/>
</dbReference>
<keyword evidence="4" id="KW-1185">Reference proteome</keyword>
<evidence type="ECO:0000256" key="1">
    <source>
        <dbReference type="ARBA" id="ARBA00022801"/>
    </source>
</evidence>
<keyword evidence="1 3" id="KW-0378">Hydrolase</keyword>
<dbReference type="Pfam" id="PF00561">
    <property type="entry name" value="Abhydrolase_1"/>
    <property type="match status" value="2"/>
</dbReference>
<feature type="domain" description="AB hydrolase-1" evidence="2">
    <location>
        <begin position="172"/>
        <end position="243"/>
    </location>
</feature>
<accession>A0ABW0IAB7</accession>
<dbReference type="InterPro" id="IPR000073">
    <property type="entry name" value="AB_hydrolase_1"/>
</dbReference>
<dbReference type="RefSeq" id="WP_379842656.1">
    <property type="nucleotide sequence ID" value="NZ_JBHSMA010000001.1"/>
</dbReference>
<evidence type="ECO:0000313" key="4">
    <source>
        <dbReference type="Proteomes" id="UP001596106"/>
    </source>
</evidence>
<reference evidence="4" key="1">
    <citation type="journal article" date="2019" name="Int. J. Syst. Evol. Microbiol.">
        <title>The Global Catalogue of Microorganisms (GCM) 10K type strain sequencing project: providing services to taxonomists for standard genome sequencing and annotation.</title>
        <authorList>
            <consortium name="The Broad Institute Genomics Platform"/>
            <consortium name="The Broad Institute Genome Sequencing Center for Infectious Disease"/>
            <person name="Wu L."/>
            <person name="Ma J."/>
        </authorList>
    </citation>
    <scope>NUCLEOTIDE SEQUENCE [LARGE SCALE GENOMIC DNA]</scope>
    <source>
        <strain evidence="4">CCUG 55250</strain>
    </source>
</reference>
<protein>
    <submittedName>
        <fullName evidence="3">Alpha/beta fold hydrolase</fullName>
    </submittedName>
</protein>
<dbReference type="Gene3D" id="3.40.50.1820">
    <property type="entry name" value="alpha/beta hydrolase"/>
    <property type="match status" value="1"/>
</dbReference>
<dbReference type="Proteomes" id="UP001596106">
    <property type="component" value="Unassembled WGS sequence"/>
</dbReference>
<dbReference type="SUPFAM" id="SSF53474">
    <property type="entry name" value="alpha/beta-Hydrolases"/>
    <property type="match status" value="1"/>
</dbReference>
<evidence type="ECO:0000259" key="2">
    <source>
        <dbReference type="Pfam" id="PF00561"/>
    </source>
</evidence>
<dbReference type="PANTHER" id="PTHR46118:SF4">
    <property type="entry name" value="PROTEIN ABHD11"/>
    <property type="match status" value="1"/>
</dbReference>
<dbReference type="PANTHER" id="PTHR46118">
    <property type="entry name" value="PROTEIN ABHD11"/>
    <property type="match status" value="1"/>
</dbReference>
<dbReference type="EMBL" id="JBHSMA010000001">
    <property type="protein sequence ID" value="MFC5409077.1"/>
    <property type="molecule type" value="Genomic_DNA"/>
</dbReference>
<name>A0ABW0IAB7_9BACT</name>